<organism evidence="6">
    <name type="scientific">Planktothricoides raciborskii GIHE-MW2</name>
    <dbReference type="NCBI Taxonomy" id="2792601"/>
    <lineage>
        <taxon>Bacteria</taxon>
        <taxon>Bacillati</taxon>
        <taxon>Cyanobacteriota</taxon>
        <taxon>Cyanophyceae</taxon>
        <taxon>Oscillatoriophycideae</taxon>
        <taxon>Oscillatoriales</taxon>
        <taxon>Oscillatoriaceae</taxon>
        <taxon>Planktothricoides</taxon>
    </lineage>
</organism>
<protein>
    <recommendedName>
        <fullName evidence="2">histidine kinase</fullName>
        <ecNumber evidence="2">2.7.13.3</ecNumber>
    </recommendedName>
</protein>
<keyword evidence="3 6" id="KW-0808">Transferase</keyword>
<feature type="region of interest" description="Disordered" evidence="4">
    <location>
        <begin position="199"/>
        <end position="229"/>
    </location>
</feature>
<dbReference type="SUPFAM" id="SSF55874">
    <property type="entry name" value="ATPase domain of HSP90 chaperone/DNA topoisomerase II/histidine kinase"/>
    <property type="match status" value="1"/>
</dbReference>
<gene>
    <name evidence="6" type="ORF">ABWT76_001399</name>
</gene>
<dbReference type="Gene3D" id="3.30.565.10">
    <property type="entry name" value="Histidine kinase-like ATPase, C-terminal domain"/>
    <property type="match status" value="1"/>
</dbReference>
<evidence type="ECO:0000259" key="5">
    <source>
        <dbReference type="PROSITE" id="PS50109"/>
    </source>
</evidence>
<dbReference type="AlphaFoldDB" id="A0AAU8JIA3"/>
<dbReference type="InterPro" id="IPR003661">
    <property type="entry name" value="HisK_dim/P_dom"/>
</dbReference>
<dbReference type="InterPro" id="IPR005467">
    <property type="entry name" value="His_kinase_dom"/>
</dbReference>
<dbReference type="Pfam" id="PF00512">
    <property type="entry name" value="HisKA"/>
    <property type="match status" value="1"/>
</dbReference>
<dbReference type="Gene3D" id="3.30.450.40">
    <property type="match status" value="1"/>
</dbReference>
<evidence type="ECO:0000256" key="4">
    <source>
        <dbReference type="SAM" id="MobiDB-lite"/>
    </source>
</evidence>
<proteinExistence type="predicted"/>
<dbReference type="SMART" id="SM00065">
    <property type="entry name" value="GAF"/>
    <property type="match status" value="1"/>
</dbReference>
<dbReference type="PANTHER" id="PTHR43102">
    <property type="entry name" value="SLR1143 PROTEIN"/>
    <property type="match status" value="1"/>
</dbReference>
<evidence type="ECO:0000313" key="6">
    <source>
        <dbReference type="EMBL" id="XCM38544.1"/>
    </source>
</evidence>
<dbReference type="PROSITE" id="PS50109">
    <property type="entry name" value="HIS_KIN"/>
    <property type="match status" value="1"/>
</dbReference>
<dbReference type="InterPro" id="IPR029016">
    <property type="entry name" value="GAF-like_dom_sf"/>
</dbReference>
<dbReference type="CDD" id="cd00082">
    <property type="entry name" value="HisKA"/>
    <property type="match status" value="1"/>
</dbReference>
<evidence type="ECO:0000256" key="3">
    <source>
        <dbReference type="ARBA" id="ARBA00022777"/>
    </source>
</evidence>
<name>A0AAU8JIA3_9CYAN</name>
<dbReference type="SMART" id="SM00388">
    <property type="entry name" value="HisKA"/>
    <property type="match status" value="1"/>
</dbReference>
<keyword evidence="3 6" id="KW-0418">Kinase</keyword>
<feature type="domain" description="Histidine kinase" evidence="5">
    <location>
        <begin position="250"/>
        <end position="526"/>
    </location>
</feature>
<dbReference type="GO" id="GO:0000155">
    <property type="term" value="F:phosphorelay sensor kinase activity"/>
    <property type="evidence" value="ECO:0007669"/>
    <property type="project" value="InterPro"/>
</dbReference>
<dbReference type="SUPFAM" id="SSF55781">
    <property type="entry name" value="GAF domain-like"/>
    <property type="match status" value="1"/>
</dbReference>
<dbReference type="InterPro" id="IPR036097">
    <property type="entry name" value="HisK_dim/P_sf"/>
</dbReference>
<evidence type="ECO:0000256" key="1">
    <source>
        <dbReference type="ARBA" id="ARBA00000085"/>
    </source>
</evidence>
<dbReference type="InterPro" id="IPR003018">
    <property type="entry name" value="GAF"/>
</dbReference>
<accession>A0AAU8JIA3</accession>
<sequence>MVVPDNQEFAYFDNSASPSPEESGLLFADRGLLDRHSLFILQKATQASAEFLDIPLCIVGGVQKDRRLRQLAVNFADVNFEEIELLQDLANKLPKISLQEAFWQQVLASQIVVTIRDTLKQDQWAKSMAVQNYGIRAYAGVPLLSSKGDCLGVLMGMDLSPRQFTAKEIQFLELTARWIMSELERSKLARTRRSLADAISPDTTHTPVSSFLPDSLPDISVDDDTSPASNDEKFGLKNISDLVLEKLIGSMTQEMRNPLTSVTGMAKVLNQEVYGHLNDKQKEYLQIIYDSGRYLVSLLDELVSLRNLHDQTPDLDLAAVDIEMLCQQVLNHLELEASRRGQEFRLSVEPGDRLVLIDKSKVYQILYQMLARVISVAHPGGVVRLHVSRKSDILKMIIWVSHPWLGDGFNPIEMQDMESEEMPLNPANDESESLKPEKTLEALFSTRQPASNMLQFFQKLISEFKALYDSDCQTANPNDLCCVKLSRQDLGFLLSWELTRQHQGHIVLEGSPSSGYRYLLEFPLRIN</sequence>
<dbReference type="InterPro" id="IPR036890">
    <property type="entry name" value="HATPase_C_sf"/>
</dbReference>
<dbReference type="EMBL" id="CP159837">
    <property type="protein sequence ID" value="XCM38544.1"/>
    <property type="molecule type" value="Genomic_DNA"/>
</dbReference>
<dbReference type="Pfam" id="PF01590">
    <property type="entry name" value="GAF"/>
    <property type="match status" value="1"/>
</dbReference>
<dbReference type="Gene3D" id="1.10.287.130">
    <property type="match status" value="1"/>
</dbReference>
<comment type="catalytic activity">
    <reaction evidence="1">
        <text>ATP + protein L-histidine = ADP + protein N-phospho-L-histidine.</text>
        <dbReference type="EC" id="2.7.13.3"/>
    </reaction>
</comment>
<dbReference type="RefSeq" id="WP_054469844.1">
    <property type="nucleotide sequence ID" value="NZ_CP159837.1"/>
</dbReference>
<dbReference type="PANTHER" id="PTHR43102:SF2">
    <property type="entry name" value="GAF DOMAIN-CONTAINING PROTEIN"/>
    <property type="match status" value="1"/>
</dbReference>
<dbReference type="EC" id="2.7.13.3" evidence="2"/>
<evidence type="ECO:0000256" key="2">
    <source>
        <dbReference type="ARBA" id="ARBA00012438"/>
    </source>
</evidence>
<reference evidence="6" key="1">
    <citation type="submission" date="2024-07" db="EMBL/GenBank/DDBJ databases">
        <authorList>
            <person name="Kim Y.J."/>
            <person name="Jeong J.Y."/>
        </authorList>
    </citation>
    <scope>NUCLEOTIDE SEQUENCE</scope>
    <source>
        <strain evidence="6">GIHE-MW2</strain>
    </source>
</reference>
<dbReference type="SUPFAM" id="SSF47384">
    <property type="entry name" value="Homodimeric domain of signal transducing histidine kinase"/>
    <property type="match status" value="1"/>
</dbReference>